<dbReference type="PROSITE" id="PS51892">
    <property type="entry name" value="SUBTILASE"/>
    <property type="match status" value="1"/>
</dbReference>
<keyword evidence="5 7" id="KW-0720">Serine protease</keyword>
<feature type="compositionally biased region" description="Low complexity" evidence="8">
    <location>
        <begin position="145"/>
        <end position="155"/>
    </location>
</feature>
<evidence type="ECO:0000256" key="9">
    <source>
        <dbReference type="SAM" id="SignalP"/>
    </source>
</evidence>
<evidence type="ECO:0000259" key="11">
    <source>
        <dbReference type="Pfam" id="PF02225"/>
    </source>
</evidence>
<evidence type="ECO:0000313" key="14">
    <source>
        <dbReference type="EnsemblPlants" id="OPUNC09G12800.2"/>
    </source>
</evidence>
<dbReference type="PROSITE" id="PS00138">
    <property type="entry name" value="SUBTILASE_SER"/>
    <property type="match status" value="1"/>
</dbReference>
<keyword evidence="3 9" id="KW-0732">Signal</keyword>
<dbReference type="Gene3D" id="3.50.30.30">
    <property type="match status" value="1"/>
</dbReference>
<evidence type="ECO:0000259" key="12">
    <source>
        <dbReference type="Pfam" id="PF05922"/>
    </source>
</evidence>
<dbReference type="InterPro" id="IPR000209">
    <property type="entry name" value="Peptidase_S8/S53_dom"/>
</dbReference>
<feature type="domain" description="Inhibitor I9" evidence="12">
    <location>
        <begin position="36"/>
        <end position="117"/>
    </location>
</feature>
<dbReference type="PRINTS" id="PR00723">
    <property type="entry name" value="SUBTILISIN"/>
</dbReference>
<dbReference type="Pfam" id="PF00082">
    <property type="entry name" value="Peptidase_S8"/>
    <property type="match status" value="1"/>
</dbReference>
<feature type="signal peptide" evidence="9">
    <location>
        <begin position="1"/>
        <end position="19"/>
    </location>
</feature>
<evidence type="ECO:0000256" key="2">
    <source>
        <dbReference type="ARBA" id="ARBA00022670"/>
    </source>
</evidence>
<feature type="domain" description="Peptidase S8/S53" evidence="10">
    <location>
        <begin position="160"/>
        <end position="617"/>
    </location>
</feature>
<dbReference type="CDD" id="cd02120">
    <property type="entry name" value="PA_subtilisin_like"/>
    <property type="match status" value="1"/>
</dbReference>
<feature type="chain" id="PRO_5002367039" description="Subtilisin-like protease" evidence="9">
    <location>
        <begin position="20"/>
        <end position="969"/>
    </location>
</feature>
<evidence type="ECO:0000256" key="5">
    <source>
        <dbReference type="ARBA" id="ARBA00022825"/>
    </source>
</evidence>
<dbReference type="Pfam" id="PF17766">
    <property type="entry name" value="fn3_6"/>
    <property type="match status" value="2"/>
</dbReference>
<feature type="region of interest" description="Disordered" evidence="8">
    <location>
        <begin position="133"/>
        <end position="155"/>
    </location>
</feature>
<evidence type="ECO:0000256" key="6">
    <source>
        <dbReference type="PIRSR" id="PIRSR615500-1"/>
    </source>
</evidence>
<dbReference type="EnsemblPlants" id="OPUNC09G12800.2">
    <property type="protein sequence ID" value="OPUNC09G12800.2"/>
    <property type="gene ID" value="OPUNC09G12800"/>
</dbReference>
<evidence type="ECO:0008006" key="16">
    <source>
        <dbReference type="Google" id="ProtNLM"/>
    </source>
</evidence>
<dbReference type="Gene3D" id="3.30.70.80">
    <property type="entry name" value="Peptidase S8 propeptide/proteinase inhibitor I9"/>
    <property type="match status" value="1"/>
</dbReference>
<proteinExistence type="inferred from homology"/>
<organism evidence="14">
    <name type="scientific">Oryza punctata</name>
    <name type="common">Red rice</name>
    <dbReference type="NCBI Taxonomy" id="4537"/>
    <lineage>
        <taxon>Eukaryota</taxon>
        <taxon>Viridiplantae</taxon>
        <taxon>Streptophyta</taxon>
        <taxon>Embryophyta</taxon>
        <taxon>Tracheophyta</taxon>
        <taxon>Spermatophyta</taxon>
        <taxon>Magnoliopsida</taxon>
        <taxon>Liliopsida</taxon>
        <taxon>Poales</taxon>
        <taxon>Poaceae</taxon>
        <taxon>BOP clade</taxon>
        <taxon>Oryzoideae</taxon>
        <taxon>Oryzeae</taxon>
        <taxon>Oryzinae</taxon>
        <taxon>Oryza</taxon>
    </lineage>
</organism>
<dbReference type="InterPro" id="IPR023828">
    <property type="entry name" value="Peptidase_S8_Ser-AS"/>
</dbReference>
<reference evidence="14" key="2">
    <citation type="submission" date="2018-05" db="EMBL/GenBank/DDBJ databases">
        <title>OpunRS2 (Oryza punctata Reference Sequence Version 2).</title>
        <authorList>
            <person name="Zhang J."/>
            <person name="Kudrna D."/>
            <person name="Lee S."/>
            <person name="Talag J."/>
            <person name="Welchert J."/>
            <person name="Wing R.A."/>
        </authorList>
    </citation>
    <scope>NUCLEOTIDE SEQUENCE [LARGE SCALE GENOMIC DNA]</scope>
</reference>
<feature type="active site" description="Charge relay system" evidence="6 7">
    <location>
        <position position="167"/>
    </location>
</feature>
<reference evidence="14" key="1">
    <citation type="submission" date="2015-04" db="UniProtKB">
        <authorList>
            <consortium name="EnsemblPlants"/>
        </authorList>
    </citation>
    <scope>IDENTIFICATION</scope>
</reference>
<dbReference type="eggNOG" id="ENOG502QUSK">
    <property type="taxonomic scope" value="Eukaryota"/>
</dbReference>
<dbReference type="Proteomes" id="UP000026962">
    <property type="component" value="Chromosome 9"/>
</dbReference>
<dbReference type="InterPro" id="IPR010259">
    <property type="entry name" value="S8pro/Inhibitor_I9"/>
</dbReference>
<dbReference type="InterPro" id="IPR034197">
    <property type="entry name" value="Peptidases_S8_3"/>
</dbReference>
<dbReference type="PANTHER" id="PTHR10795">
    <property type="entry name" value="PROPROTEIN CONVERTASE SUBTILISIN/KEXIN"/>
    <property type="match status" value="1"/>
</dbReference>
<evidence type="ECO:0000259" key="13">
    <source>
        <dbReference type="Pfam" id="PF17766"/>
    </source>
</evidence>
<dbReference type="Pfam" id="PF05922">
    <property type="entry name" value="Inhibitor_I9"/>
    <property type="match status" value="1"/>
</dbReference>
<dbReference type="InterPro" id="IPR003137">
    <property type="entry name" value="PA_domain"/>
</dbReference>
<evidence type="ECO:0000259" key="10">
    <source>
        <dbReference type="Pfam" id="PF00082"/>
    </source>
</evidence>
<accession>A0A0E0M2M8</accession>
<feature type="domain" description="PA" evidence="11">
    <location>
        <begin position="419"/>
        <end position="494"/>
    </location>
</feature>
<dbReference type="CDD" id="cd04852">
    <property type="entry name" value="Peptidases_S8_3"/>
    <property type="match status" value="1"/>
</dbReference>
<dbReference type="Gene3D" id="2.60.40.2310">
    <property type="match status" value="2"/>
</dbReference>
<evidence type="ECO:0000313" key="15">
    <source>
        <dbReference type="Proteomes" id="UP000026962"/>
    </source>
</evidence>
<feature type="active site" description="Charge relay system" evidence="6 7">
    <location>
        <position position="240"/>
    </location>
</feature>
<dbReference type="Gene3D" id="3.40.50.200">
    <property type="entry name" value="Peptidase S8/S53 domain"/>
    <property type="match status" value="1"/>
</dbReference>
<dbReference type="STRING" id="4537.A0A0E0M2M8"/>
<dbReference type="InterPro" id="IPR045051">
    <property type="entry name" value="SBT"/>
</dbReference>
<evidence type="ECO:0000256" key="8">
    <source>
        <dbReference type="SAM" id="MobiDB-lite"/>
    </source>
</evidence>
<dbReference type="FunFam" id="3.40.50.200:FF:000006">
    <property type="entry name" value="Subtilisin-like protease SBT1.5"/>
    <property type="match status" value="1"/>
</dbReference>
<keyword evidence="2 7" id="KW-0645">Protease</keyword>
<dbReference type="OMA" id="VHTYKHG"/>
<dbReference type="GO" id="GO:0006508">
    <property type="term" value="P:proteolysis"/>
    <property type="evidence" value="ECO:0007669"/>
    <property type="project" value="UniProtKB-KW"/>
</dbReference>
<dbReference type="InterPro" id="IPR041469">
    <property type="entry name" value="Subtilisin-like_FN3"/>
</dbReference>
<feature type="region of interest" description="Disordered" evidence="8">
    <location>
        <begin position="222"/>
        <end position="248"/>
    </location>
</feature>
<name>A0A0E0M2M8_ORYPU</name>
<dbReference type="SUPFAM" id="SSF52743">
    <property type="entry name" value="Subtilisin-like"/>
    <property type="match status" value="1"/>
</dbReference>
<evidence type="ECO:0000256" key="7">
    <source>
        <dbReference type="PROSITE-ProRule" id="PRU01240"/>
    </source>
</evidence>
<evidence type="ECO:0000256" key="1">
    <source>
        <dbReference type="ARBA" id="ARBA00011073"/>
    </source>
</evidence>
<keyword evidence="4 7" id="KW-0378">Hydrolase</keyword>
<dbReference type="FunFam" id="3.50.30.30:FF:000005">
    <property type="entry name" value="subtilisin-like protease SBT1.5"/>
    <property type="match status" value="1"/>
</dbReference>
<dbReference type="Pfam" id="PF02225">
    <property type="entry name" value="PA"/>
    <property type="match status" value="1"/>
</dbReference>
<dbReference type="InterPro" id="IPR037045">
    <property type="entry name" value="S8pro/Inhibitor_I9_sf"/>
</dbReference>
<evidence type="ECO:0000256" key="4">
    <source>
        <dbReference type="ARBA" id="ARBA00022801"/>
    </source>
</evidence>
<feature type="domain" description="Subtilisin-like protease fibronectin type-III" evidence="13">
    <location>
        <begin position="870"/>
        <end position="967"/>
    </location>
</feature>
<feature type="domain" description="Subtilisin-like protease fibronectin type-III" evidence="13">
    <location>
        <begin position="699"/>
        <end position="789"/>
    </location>
</feature>
<dbReference type="GO" id="GO:0004252">
    <property type="term" value="F:serine-type endopeptidase activity"/>
    <property type="evidence" value="ECO:0007669"/>
    <property type="project" value="UniProtKB-UniRule"/>
</dbReference>
<dbReference type="InterPro" id="IPR015500">
    <property type="entry name" value="Peptidase_S8_subtilisin-rel"/>
</dbReference>
<dbReference type="Gramene" id="OPUNC09G12800.2">
    <property type="protein sequence ID" value="OPUNC09G12800.2"/>
    <property type="gene ID" value="OPUNC09G12800"/>
</dbReference>
<dbReference type="InterPro" id="IPR036852">
    <property type="entry name" value="Peptidase_S8/S53_dom_sf"/>
</dbReference>
<comment type="similarity">
    <text evidence="1 7">Belongs to the peptidase S8 family.</text>
</comment>
<keyword evidence="15" id="KW-1185">Reference proteome</keyword>
<sequence length="969" mass="99996">MWLPLICFVLALLFAGASGGGAAAGGGNGGGELHGVYVVYMGAVPPRTSPNILQETHLRLIGAVLKRGQPAAESVVVQQYKHAFSGFAARLSATEAAALRRKPGVVSVFADPVYHLHTTRSWDFLQQQTAVVKTDSARRRRRSPRAAAASASSTSSPMADTIIGLLDSGVWPESPSFDDAGLRPVPTRWKGVCMAGDNFNSSSCNRKLIGARYYDVGGEAMKRRSSARSSGSSPRDEAGHGTHTSSTAAGNAVTGASYYGLAAGTAKGGSASSRVAMYRVCSEEGCAGSAILAGFDDAIADGVDVISVSLGASPYFRPDFSDDPIAIGSFHAVAKGVMVVCSAGNAGPDAATVVNAAPWILTVAASTIDRYFQSDVVLGGNNTAVKGGAINFSNLNKTPKYPLITGESAKSSSVSDTESASHCEPGTLDASKIKGKIVLCHHSRNSDTSKTEKIEELKSAGAVGSVLVNDLEKAVATAYIDFPVTEITSAAAADIHKYIASTSEPVATITPTITVTEYKPAPVVAYFSSRGPSAQTPNILKPDVAAPGVNILASWIPTSTLPAGEEKPSQFNLVSGTSMACPHVAGVAATIKAWNPTWSPAAIRSSIMTTATQLNNDKAPVTTDSGSLATPYDHGAGQVNPTAALDAGLVYELGDEDYLQFLCNYGYDASQIKLIAASLPGGFSCGAGNASNKDLISGLNYPSISVTGLDKAGTRTVNRVVTNVGAQQEASYTVAVTAPAGLDVKVVPSKLEFTKSVKKLGFQVSFSGKNAAAKGDLSGSITWSDGKHTAPVTTDSGSLATPYDHGAGQVNPTAALDAGLVYELGDEDYLQFLCNYGYDASQIKLIAASLPGGFSCGAGNASNKDLISGLNYPSISVTGLDKAGTRTVNRVVTNVGAQQEASYTVAVTAPAGLDVKVVPSKLEFTKSVKKLGFQVSFSGKNAAAKGDLSGSITWSDGKHTVRSPFVVTF</sequence>
<feature type="active site" description="Charge relay system" evidence="6 7">
    <location>
        <position position="578"/>
    </location>
</feature>
<evidence type="ECO:0000256" key="3">
    <source>
        <dbReference type="ARBA" id="ARBA00022729"/>
    </source>
</evidence>
<protein>
    <recommendedName>
        <fullName evidence="16">Subtilisin-like protease</fullName>
    </recommendedName>
</protein>
<dbReference type="AlphaFoldDB" id="A0A0E0M2M8"/>